<evidence type="ECO:0000256" key="3">
    <source>
        <dbReference type="ARBA" id="ARBA00022989"/>
    </source>
</evidence>
<dbReference type="GO" id="GO:0005254">
    <property type="term" value="F:chloride channel activity"/>
    <property type="evidence" value="ECO:0007669"/>
    <property type="project" value="TreeGrafter"/>
</dbReference>
<evidence type="ECO:0000256" key="1">
    <source>
        <dbReference type="ARBA" id="ARBA00004141"/>
    </source>
</evidence>
<keyword evidence="3 5" id="KW-1133">Transmembrane helix</keyword>
<evidence type="ECO:0000256" key="4">
    <source>
        <dbReference type="ARBA" id="ARBA00023136"/>
    </source>
</evidence>
<keyword evidence="8" id="KW-1185">Reference proteome</keyword>
<feature type="transmembrane region" description="Helical" evidence="5">
    <location>
        <begin position="223"/>
        <end position="243"/>
    </location>
</feature>
<dbReference type="PANTHER" id="PTHR12308">
    <property type="entry name" value="ANOCTAMIN"/>
    <property type="match status" value="1"/>
</dbReference>
<evidence type="ECO:0000256" key="5">
    <source>
        <dbReference type="SAM" id="Phobius"/>
    </source>
</evidence>
<comment type="subcellular location">
    <subcellularLocation>
        <location evidence="1">Membrane</location>
        <topology evidence="1">Multi-pass membrane protein</topology>
    </subcellularLocation>
</comment>
<dbReference type="PANTHER" id="PTHR12308:SF73">
    <property type="entry name" value="ANOCTAMIN"/>
    <property type="match status" value="1"/>
</dbReference>
<protein>
    <submittedName>
        <fullName evidence="7">Calcium-activated chloride channel, putative</fullName>
    </submittedName>
</protein>
<organism evidence="7 8">
    <name type="scientific">Angomonas deanei</name>
    <dbReference type="NCBI Taxonomy" id="59799"/>
    <lineage>
        <taxon>Eukaryota</taxon>
        <taxon>Discoba</taxon>
        <taxon>Euglenozoa</taxon>
        <taxon>Kinetoplastea</taxon>
        <taxon>Metakinetoplastina</taxon>
        <taxon>Trypanosomatida</taxon>
        <taxon>Trypanosomatidae</taxon>
        <taxon>Strigomonadinae</taxon>
        <taxon>Angomonas</taxon>
    </lineage>
</organism>
<feature type="transmembrane region" description="Helical" evidence="5">
    <location>
        <begin position="59"/>
        <end position="80"/>
    </location>
</feature>
<dbReference type="Proteomes" id="UP000515908">
    <property type="component" value="Chromosome 14"/>
</dbReference>
<keyword evidence="2 5" id="KW-0812">Transmembrane</keyword>
<feature type="transmembrane region" description="Helical" evidence="5">
    <location>
        <begin position="146"/>
        <end position="166"/>
    </location>
</feature>
<evidence type="ECO:0000313" key="7">
    <source>
        <dbReference type="EMBL" id="CAD2219568.1"/>
    </source>
</evidence>
<dbReference type="EMBL" id="LR877158">
    <property type="protein sequence ID" value="CAD2219568.1"/>
    <property type="molecule type" value="Genomic_DNA"/>
</dbReference>
<sequence>MIFDYFGEEITFYFAFMNHYSKCLGFGALLSLIYYVYTKLQAVYCRYYLDVCHPDRRDVVPLLVFSVSILFGTALFIKFWERRFSYLHMKYNLFTHGDGTGANTTHNNKIEARKEFKADMIVKNKITNEFEKFYPRWKRELIKQPLSWVVLLLFTGFSLFCMVVCLNMEGMVVRVDRHHRQTDSTVTNRPTPALHIASLHRLSEDGRIFDKRQHLLGGYLPKILYSVVVMLCSQIFQVVATALNDFENYEIMSEYNKNFTIKRIFFEFFQ</sequence>
<dbReference type="OrthoDB" id="296386at2759"/>
<dbReference type="GO" id="GO:0016020">
    <property type="term" value="C:membrane"/>
    <property type="evidence" value="ECO:0007669"/>
    <property type="project" value="UniProtKB-SubCell"/>
</dbReference>
<feature type="domain" description="Anoctamin transmembrane" evidence="6">
    <location>
        <begin position="2"/>
        <end position="270"/>
    </location>
</feature>
<keyword evidence="4 5" id="KW-0472">Membrane</keyword>
<evidence type="ECO:0000259" key="6">
    <source>
        <dbReference type="Pfam" id="PF04547"/>
    </source>
</evidence>
<feature type="transmembrane region" description="Helical" evidence="5">
    <location>
        <begin position="12"/>
        <end position="37"/>
    </location>
</feature>
<gene>
    <name evidence="7" type="ORF">ADEAN_000707700</name>
</gene>
<evidence type="ECO:0000256" key="2">
    <source>
        <dbReference type="ARBA" id="ARBA00022692"/>
    </source>
</evidence>
<dbReference type="InterPro" id="IPR007632">
    <property type="entry name" value="Anoctamin"/>
</dbReference>
<proteinExistence type="predicted"/>
<dbReference type="AlphaFoldDB" id="A0A7G2CI95"/>
<dbReference type="Pfam" id="PF04547">
    <property type="entry name" value="Anoctamin"/>
    <property type="match status" value="1"/>
</dbReference>
<reference evidence="7 8" key="1">
    <citation type="submission" date="2020-08" db="EMBL/GenBank/DDBJ databases">
        <authorList>
            <person name="Newling K."/>
            <person name="Davey J."/>
            <person name="Forrester S."/>
        </authorList>
    </citation>
    <scope>NUCLEOTIDE SEQUENCE [LARGE SCALE GENOMIC DNA]</scope>
    <source>
        <strain evidence="8">Crithidia deanei Carvalho (ATCC PRA-265)</strain>
    </source>
</reference>
<accession>A0A7G2CI95</accession>
<dbReference type="VEuPathDB" id="TriTrypDB:ADEAN_000707700"/>
<evidence type="ECO:0000313" key="8">
    <source>
        <dbReference type="Proteomes" id="UP000515908"/>
    </source>
</evidence>
<dbReference type="InterPro" id="IPR049452">
    <property type="entry name" value="Anoctamin_TM"/>
</dbReference>
<name>A0A7G2CI95_9TRYP</name>